<reference evidence="2" key="1">
    <citation type="submission" date="2019-08" db="EMBL/GenBank/DDBJ databases">
        <authorList>
            <person name="Kucharzyk K."/>
            <person name="Murdoch R.W."/>
            <person name="Higgins S."/>
            <person name="Loffler F."/>
        </authorList>
    </citation>
    <scope>NUCLEOTIDE SEQUENCE</scope>
</reference>
<keyword evidence="1" id="KW-1133">Transmembrane helix</keyword>
<gene>
    <name evidence="2" type="ORF">SDC9_08056</name>
</gene>
<dbReference type="EMBL" id="VSSQ01000017">
    <property type="protein sequence ID" value="MPL62436.1"/>
    <property type="molecule type" value="Genomic_DNA"/>
</dbReference>
<sequence>MAYKKQKRKKTLYKLLKLGFLSVILLTVTGIVVYSIVFGIKTNAESITQNTVLLQLEEHLVLPENEPVSLRRVSNAKELAIQDSFYKDIKNGDYIIVFENLSLIYDFDKGLIKNIKTK</sequence>
<evidence type="ECO:0000256" key="1">
    <source>
        <dbReference type="SAM" id="Phobius"/>
    </source>
</evidence>
<protein>
    <submittedName>
        <fullName evidence="2">Uncharacterized protein</fullName>
    </submittedName>
</protein>
<keyword evidence="1" id="KW-0812">Transmembrane</keyword>
<organism evidence="2">
    <name type="scientific">bioreactor metagenome</name>
    <dbReference type="NCBI Taxonomy" id="1076179"/>
    <lineage>
        <taxon>unclassified sequences</taxon>
        <taxon>metagenomes</taxon>
        <taxon>ecological metagenomes</taxon>
    </lineage>
</organism>
<evidence type="ECO:0000313" key="2">
    <source>
        <dbReference type="EMBL" id="MPL62436.1"/>
    </source>
</evidence>
<dbReference type="AlphaFoldDB" id="A0A644T672"/>
<proteinExistence type="predicted"/>
<keyword evidence="1" id="KW-0472">Membrane</keyword>
<feature type="transmembrane region" description="Helical" evidence="1">
    <location>
        <begin position="20"/>
        <end position="40"/>
    </location>
</feature>
<name>A0A644T672_9ZZZZ</name>
<comment type="caution">
    <text evidence="2">The sequence shown here is derived from an EMBL/GenBank/DDBJ whole genome shotgun (WGS) entry which is preliminary data.</text>
</comment>
<accession>A0A644T672</accession>